<dbReference type="Pfam" id="PF03171">
    <property type="entry name" value="2OG-FeII_Oxy"/>
    <property type="match status" value="1"/>
</dbReference>
<reference evidence="3" key="1">
    <citation type="journal article" date="2023" name="Mol. Phylogenet. Evol.">
        <title>Genome-scale phylogeny and comparative genomics of the fungal order Sordariales.</title>
        <authorList>
            <person name="Hensen N."/>
            <person name="Bonometti L."/>
            <person name="Westerberg I."/>
            <person name="Brannstrom I.O."/>
            <person name="Guillou S."/>
            <person name="Cros-Aarteil S."/>
            <person name="Calhoun S."/>
            <person name="Haridas S."/>
            <person name="Kuo A."/>
            <person name="Mondo S."/>
            <person name="Pangilinan J."/>
            <person name="Riley R."/>
            <person name="LaButti K."/>
            <person name="Andreopoulos B."/>
            <person name="Lipzen A."/>
            <person name="Chen C."/>
            <person name="Yan M."/>
            <person name="Daum C."/>
            <person name="Ng V."/>
            <person name="Clum A."/>
            <person name="Steindorff A."/>
            <person name="Ohm R.A."/>
            <person name="Martin F."/>
            <person name="Silar P."/>
            <person name="Natvig D.O."/>
            <person name="Lalanne C."/>
            <person name="Gautier V."/>
            <person name="Ament-Velasquez S.L."/>
            <person name="Kruys A."/>
            <person name="Hutchinson M.I."/>
            <person name="Powell A.J."/>
            <person name="Barry K."/>
            <person name="Miller A.N."/>
            <person name="Grigoriev I.V."/>
            <person name="Debuchy R."/>
            <person name="Gladieux P."/>
            <person name="Hiltunen Thoren M."/>
            <person name="Johannesson H."/>
        </authorList>
    </citation>
    <scope>NUCLEOTIDE SEQUENCE</scope>
    <source>
        <strain evidence="3">CBS 538.74</strain>
    </source>
</reference>
<evidence type="ECO:0000256" key="1">
    <source>
        <dbReference type="ARBA" id="ARBA00008056"/>
    </source>
</evidence>
<accession>A0AAN6VFK7</accession>
<dbReference type="InterPro" id="IPR027443">
    <property type="entry name" value="IPNS-like_sf"/>
</dbReference>
<dbReference type="Gene3D" id="2.60.120.330">
    <property type="entry name" value="B-lactam Antibiotic, Isopenicillin N Synthase, Chain"/>
    <property type="match status" value="1"/>
</dbReference>
<dbReference type="EMBL" id="MU857112">
    <property type="protein sequence ID" value="KAK4149921.1"/>
    <property type="molecule type" value="Genomic_DNA"/>
</dbReference>
<dbReference type="InterPro" id="IPR044861">
    <property type="entry name" value="IPNS-like_FE2OG_OXY"/>
</dbReference>
<evidence type="ECO:0000313" key="3">
    <source>
        <dbReference type="EMBL" id="KAK4149921.1"/>
    </source>
</evidence>
<sequence>MPAAKTPQAEAVAPLATIDVEKLLLRDPQTAEELLHAAESPGFFYADLRGPSFKDMLPDIEALLALSHSYFEQSQNAKGPHFRTGIDRGYKPGKGHESFEFATTELQEKALVFPGMLGAHEAVLARFTEQCDKATKTLLRSLLSSIGKPELEATMLANPGDSGLKFISAPTSARREDAPNTTHTDSGILTFLWCPQLSSQIRDPHTREWAWVEPKEGCAIVNVADALQGLTGGQLHSCVHRVLQPGDGVEERHFLSYYLRPSNA</sequence>
<name>A0AAN6VFK7_9PEZI</name>
<comment type="caution">
    <text evidence="3">The sequence shown here is derived from an EMBL/GenBank/DDBJ whole genome shotgun (WGS) entry which is preliminary data.</text>
</comment>
<evidence type="ECO:0000259" key="2">
    <source>
        <dbReference type="Pfam" id="PF03171"/>
    </source>
</evidence>
<evidence type="ECO:0000313" key="4">
    <source>
        <dbReference type="Proteomes" id="UP001302745"/>
    </source>
</evidence>
<dbReference type="PANTHER" id="PTHR47990">
    <property type="entry name" value="2-OXOGLUTARATE (2OG) AND FE(II)-DEPENDENT OXYGENASE SUPERFAMILY PROTEIN-RELATED"/>
    <property type="match status" value="1"/>
</dbReference>
<feature type="domain" description="Isopenicillin N synthase-like Fe(2+) 2OG dioxygenase" evidence="2">
    <location>
        <begin position="181"/>
        <end position="253"/>
    </location>
</feature>
<protein>
    <recommendedName>
        <fullName evidence="2">Isopenicillin N synthase-like Fe(2+) 2OG dioxygenase domain-containing protein</fullName>
    </recommendedName>
</protein>
<proteinExistence type="inferred from homology"/>
<dbReference type="InterPro" id="IPR050231">
    <property type="entry name" value="Iron_ascorbate_oxido_reductase"/>
</dbReference>
<organism evidence="3 4">
    <name type="scientific">Chaetomidium leptoderma</name>
    <dbReference type="NCBI Taxonomy" id="669021"/>
    <lineage>
        <taxon>Eukaryota</taxon>
        <taxon>Fungi</taxon>
        <taxon>Dikarya</taxon>
        <taxon>Ascomycota</taxon>
        <taxon>Pezizomycotina</taxon>
        <taxon>Sordariomycetes</taxon>
        <taxon>Sordariomycetidae</taxon>
        <taxon>Sordariales</taxon>
        <taxon>Chaetomiaceae</taxon>
        <taxon>Chaetomidium</taxon>
    </lineage>
</organism>
<reference evidence="3" key="2">
    <citation type="submission" date="2023-05" db="EMBL/GenBank/DDBJ databases">
        <authorList>
            <consortium name="Lawrence Berkeley National Laboratory"/>
            <person name="Steindorff A."/>
            <person name="Hensen N."/>
            <person name="Bonometti L."/>
            <person name="Westerberg I."/>
            <person name="Brannstrom I.O."/>
            <person name="Guillou S."/>
            <person name="Cros-Aarteil S."/>
            <person name="Calhoun S."/>
            <person name="Haridas S."/>
            <person name="Kuo A."/>
            <person name="Mondo S."/>
            <person name="Pangilinan J."/>
            <person name="Riley R."/>
            <person name="Labutti K."/>
            <person name="Andreopoulos B."/>
            <person name="Lipzen A."/>
            <person name="Chen C."/>
            <person name="Yanf M."/>
            <person name="Daum C."/>
            <person name="Ng V."/>
            <person name="Clum A."/>
            <person name="Ohm R."/>
            <person name="Martin F."/>
            <person name="Silar P."/>
            <person name="Natvig D."/>
            <person name="Lalanne C."/>
            <person name="Gautier V."/>
            <person name="Ament-Velasquez S.L."/>
            <person name="Kruys A."/>
            <person name="Hutchinson M.I."/>
            <person name="Powell A.J."/>
            <person name="Barry K."/>
            <person name="Miller A.N."/>
            <person name="Grigoriev I.V."/>
            <person name="Debuchy R."/>
            <person name="Gladieux P."/>
            <person name="Thoren M.H."/>
            <person name="Johannesson H."/>
        </authorList>
    </citation>
    <scope>NUCLEOTIDE SEQUENCE</scope>
    <source>
        <strain evidence="3">CBS 538.74</strain>
    </source>
</reference>
<gene>
    <name evidence="3" type="ORF">C8A00DRAFT_37479</name>
</gene>
<dbReference type="AlphaFoldDB" id="A0AAN6VFK7"/>
<dbReference type="Proteomes" id="UP001302745">
    <property type="component" value="Unassembled WGS sequence"/>
</dbReference>
<comment type="similarity">
    <text evidence="1">Belongs to the iron/ascorbate-dependent oxidoreductase family.</text>
</comment>
<dbReference type="SUPFAM" id="SSF51197">
    <property type="entry name" value="Clavaminate synthase-like"/>
    <property type="match status" value="1"/>
</dbReference>
<keyword evidence="4" id="KW-1185">Reference proteome</keyword>